<dbReference type="VEuPathDB" id="TriTrypDB:Tbg972.9.830"/>
<evidence type="ECO:0000256" key="1">
    <source>
        <dbReference type="SAM" id="MobiDB-lite"/>
    </source>
</evidence>
<dbReference type="KEGG" id="tbg:TbgDal_IX830"/>
<proteinExistence type="predicted"/>
<name>C9ZX66_TRYB9</name>
<reference evidence="3" key="1">
    <citation type="journal article" date="2010" name="PLoS Negl. Trop. Dis.">
        <title>The genome sequence of Trypanosoma brucei gambiense, causative agent of chronic human african trypanosomiasis.</title>
        <authorList>
            <person name="Jackson A.P."/>
            <person name="Sanders M."/>
            <person name="Berry A."/>
            <person name="McQuillan J."/>
            <person name="Aslett M.A."/>
            <person name="Quail M.A."/>
            <person name="Chukualim B."/>
            <person name="Capewell P."/>
            <person name="MacLeod A."/>
            <person name="Melville S.E."/>
            <person name="Gibson W."/>
            <person name="Barry J.D."/>
            <person name="Berriman M."/>
            <person name="Hertz-Fowler C."/>
        </authorList>
    </citation>
    <scope>NUCLEOTIDE SEQUENCE [LARGE SCALE GENOMIC DNA]</scope>
    <source>
        <strain evidence="3">MHOM/CI/86/DAL972</strain>
    </source>
</reference>
<feature type="region of interest" description="Disordered" evidence="1">
    <location>
        <begin position="1"/>
        <end position="59"/>
    </location>
</feature>
<dbReference type="EMBL" id="FN554972">
    <property type="protein sequence ID" value="CBH14010.1"/>
    <property type="molecule type" value="Genomic_DNA"/>
</dbReference>
<gene>
    <name evidence="2" type="ORF">TbgDal_IX830</name>
</gene>
<dbReference type="OrthoDB" id="247771at2759"/>
<organism evidence="2 3">
    <name type="scientific">Trypanosoma brucei gambiense (strain MHOM/CI/86/DAL972)</name>
    <dbReference type="NCBI Taxonomy" id="679716"/>
    <lineage>
        <taxon>Eukaryota</taxon>
        <taxon>Discoba</taxon>
        <taxon>Euglenozoa</taxon>
        <taxon>Kinetoplastea</taxon>
        <taxon>Metakinetoplastina</taxon>
        <taxon>Trypanosomatida</taxon>
        <taxon>Trypanosomatidae</taxon>
        <taxon>Trypanosoma</taxon>
    </lineage>
</organism>
<sequence length="276" mass="30612">MPRGERFHSIKGSPEKRRGKHNMEKLEREDHSSGHREDGKQCASSVEQPKGIRKCPCKREREPPDADILHGSFIASDLQTRMDTIYTHMVRRMLPTQSKFISEAGIMEEADGATLTFEVQNKGAAIAMRDRLQNTVVCGRQWKVEIFPLKETQCSKEACLVDVLLVPPAPRTLVLRALNGAKGFLSLVDVEDTVIATPVSVPTERESADSEIDSNRSFPLDPSFNEATNGNNGAVDLEERVLASFVDEGSAQNARAVLSGRLIGTSGVRMFLERHR</sequence>
<dbReference type="AlphaFoldDB" id="C9ZX66"/>
<protein>
    <submittedName>
        <fullName evidence="2">Uncharacterized protein</fullName>
    </submittedName>
</protein>
<feature type="region of interest" description="Disordered" evidence="1">
    <location>
        <begin position="205"/>
        <end position="225"/>
    </location>
</feature>
<evidence type="ECO:0000313" key="2">
    <source>
        <dbReference type="EMBL" id="CBH14010.1"/>
    </source>
</evidence>
<evidence type="ECO:0000313" key="3">
    <source>
        <dbReference type="Proteomes" id="UP000002316"/>
    </source>
</evidence>
<accession>C9ZX66</accession>
<dbReference type="RefSeq" id="XP_011776281.1">
    <property type="nucleotide sequence ID" value="XM_011777979.1"/>
</dbReference>
<feature type="compositionally biased region" description="Basic and acidic residues" evidence="1">
    <location>
        <begin position="1"/>
        <end position="40"/>
    </location>
</feature>
<dbReference type="Proteomes" id="UP000002316">
    <property type="component" value="Chromosome 9"/>
</dbReference>
<dbReference type="GeneID" id="23860886"/>